<dbReference type="SUPFAM" id="SSF48208">
    <property type="entry name" value="Six-hairpin glycosidases"/>
    <property type="match status" value="1"/>
</dbReference>
<dbReference type="Pfam" id="PF20736">
    <property type="entry name" value="Glyco_hydro127M"/>
    <property type="match status" value="1"/>
</dbReference>
<dbReference type="InterPro" id="IPR008928">
    <property type="entry name" value="6-hairpin_glycosidase_sf"/>
</dbReference>
<dbReference type="eggNOG" id="COG3533">
    <property type="taxonomic scope" value="Bacteria"/>
</dbReference>
<proteinExistence type="predicted"/>
<dbReference type="InterPro" id="IPR012878">
    <property type="entry name" value="Beta-AFase-like_GH127_cat"/>
</dbReference>
<evidence type="ECO:0000313" key="4">
    <source>
        <dbReference type="Proteomes" id="UP000007962"/>
    </source>
</evidence>
<accession>C5BUV4</accession>
<dbReference type="PANTHER" id="PTHR31151">
    <property type="entry name" value="PROLINE-TRNA LIGASE (DUF1680)"/>
    <property type="match status" value="1"/>
</dbReference>
<dbReference type="Proteomes" id="UP000007962">
    <property type="component" value="Chromosome"/>
</dbReference>
<evidence type="ECO:0000259" key="1">
    <source>
        <dbReference type="Pfam" id="PF07944"/>
    </source>
</evidence>
<dbReference type="EMBL" id="CP001618">
    <property type="protein sequence ID" value="ACQ78328.1"/>
    <property type="molecule type" value="Genomic_DNA"/>
</dbReference>
<dbReference type="OrthoDB" id="9757939at2"/>
<name>C5BUV4_BEUC1</name>
<sequence length="596" mass="64668">MTAPETPPSRSAVSAVLRPLGYTGRVRITDGPLADRIADAAETYLGMSPDDVVHGFRLQAGLPAPGNPMTGWSSRTSQPTFGQWVSGLARLGVTAGVAEASQRAVDLVDAFAATVGDDGDARMGLYGYEKLVCGLADTALYAGHEDALALLGRTAEWASRTFERARPAASPNDFAGGRIGPASHARTMEWYTFAENLYRGWLAGADDAVREFASEWHYDAYWDRFLTPPPPGQPWDVPTWLHAYSHVNTFASAAAAYEVTGEVRYLDILRNAHTYLTTTQTYATGGYGPSELTLPEDGSLGRSIEWRTDTAEIVCGSWAAFKLSSALLKHTGEARYADWVEQLVYSGIGAVTPVRPGGRTPYYQDLRLGIATKLPHWDDWPCCSGTYLQAVSHLPDLVYFGDDDGGLAVALYVPSTVSWESAGSTVTLTQRTAFPVEDTSTITVGGSGRFRLRLRVPPWSEGFRVSVNGVAVDGVATPGDWFVLERDWADGDVVTVTLGAGLRVLPVDRWHPNRVAFAHGPVVLAQNADWTMPMSLPTPWEMVDLDAAFERGEGLRYAPVGVGTARLPLGELRPLADVPERVPYRVYADLDDPRIV</sequence>
<gene>
    <name evidence="3" type="ordered locus">Bcav_0062</name>
</gene>
<dbReference type="Pfam" id="PF07944">
    <property type="entry name" value="Beta-AFase-like_GH127_cat"/>
    <property type="match status" value="1"/>
</dbReference>
<evidence type="ECO:0000259" key="2">
    <source>
        <dbReference type="Pfam" id="PF20736"/>
    </source>
</evidence>
<feature type="domain" description="Non-reducing end beta-L-arabinofuranosidase-like GH127 catalytic" evidence="1">
    <location>
        <begin position="124"/>
        <end position="395"/>
    </location>
</feature>
<dbReference type="RefSeq" id="WP_012725108.1">
    <property type="nucleotide sequence ID" value="NC_012669.1"/>
</dbReference>
<dbReference type="AlphaFoldDB" id="C5BUV4"/>
<dbReference type="GO" id="GO:0005975">
    <property type="term" value="P:carbohydrate metabolic process"/>
    <property type="evidence" value="ECO:0007669"/>
    <property type="project" value="InterPro"/>
</dbReference>
<keyword evidence="4" id="KW-1185">Reference proteome</keyword>
<evidence type="ECO:0000313" key="3">
    <source>
        <dbReference type="EMBL" id="ACQ78328.1"/>
    </source>
</evidence>
<dbReference type="PANTHER" id="PTHR31151:SF0">
    <property type="entry name" value="PROLINE-TRNA LIGASE (DUF1680)"/>
    <property type="match status" value="1"/>
</dbReference>
<feature type="domain" description="Non-reducing end beta-L-arabinofuranosidase-like GH127 middle" evidence="2">
    <location>
        <begin position="407"/>
        <end position="498"/>
    </location>
</feature>
<organism evidence="3 4">
    <name type="scientific">Beutenbergia cavernae (strain ATCC BAA-8 / DSM 12333 / CCUG 43141 / JCM 11478 / NBRC 16432 / NCIMB 13614 / HKI 0122)</name>
    <dbReference type="NCBI Taxonomy" id="471853"/>
    <lineage>
        <taxon>Bacteria</taxon>
        <taxon>Bacillati</taxon>
        <taxon>Actinomycetota</taxon>
        <taxon>Actinomycetes</taxon>
        <taxon>Micrococcales</taxon>
        <taxon>Beutenbergiaceae</taxon>
        <taxon>Beutenbergia</taxon>
    </lineage>
</organism>
<dbReference type="HOGENOM" id="CLU_008033_2_0_11"/>
<dbReference type="InterPro" id="IPR049046">
    <property type="entry name" value="Beta-AFase-like_GH127_middle"/>
</dbReference>
<protein>
    <submittedName>
        <fullName evidence="3">Uncharacterized protein</fullName>
    </submittedName>
</protein>
<dbReference type="STRING" id="471853.Bcav_0062"/>
<dbReference type="KEGG" id="bcv:Bcav_0062"/>
<reference evidence="3 4" key="1">
    <citation type="journal article" date="2009" name="Stand. Genomic Sci.">
        <title>Complete genome sequence of Beutenbergia cavernae type strain (HKI 0122).</title>
        <authorList>
            <person name="Land M."/>
            <person name="Pukall R."/>
            <person name="Abt B."/>
            <person name="Goker M."/>
            <person name="Rohde M."/>
            <person name="Glavina Del Rio T."/>
            <person name="Tice H."/>
            <person name="Copeland A."/>
            <person name="Cheng J.F."/>
            <person name="Lucas S."/>
            <person name="Chen F."/>
            <person name="Nolan M."/>
            <person name="Bruce D."/>
            <person name="Goodwin L."/>
            <person name="Pitluck S."/>
            <person name="Ivanova N."/>
            <person name="Mavromatis K."/>
            <person name="Ovchinnikova G."/>
            <person name="Pati A."/>
            <person name="Chen A."/>
            <person name="Palaniappan K."/>
            <person name="Hauser L."/>
            <person name="Chang Y.J."/>
            <person name="Jefferies C.C."/>
            <person name="Saunders E."/>
            <person name="Brettin T."/>
            <person name="Detter J.C."/>
            <person name="Han C."/>
            <person name="Chain P."/>
            <person name="Bristow J."/>
            <person name="Eisen J.A."/>
            <person name="Markowitz V."/>
            <person name="Hugenholtz P."/>
            <person name="Kyrpides N.C."/>
            <person name="Klenk H.P."/>
            <person name="Lapidus A."/>
        </authorList>
    </citation>
    <scope>NUCLEOTIDE SEQUENCE [LARGE SCALE GENOMIC DNA]</scope>
    <source>
        <strain evidence="4">ATCC BAA-8 / DSM 12333 / NBRC 16432</strain>
    </source>
</reference>